<evidence type="ECO:0000313" key="3">
    <source>
        <dbReference type="Proteomes" id="UP000238730"/>
    </source>
</evidence>
<dbReference type="Proteomes" id="UP000238730">
    <property type="component" value="Unassembled WGS sequence"/>
</dbReference>
<evidence type="ECO:0000256" key="1">
    <source>
        <dbReference type="SAM" id="Phobius"/>
    </source>
</evidence>
<feature type="transmembrane region" description="Helical" evidence="1">
    <location>
        <begin position="49"/>
        <end position="69"/>
    </location>
</feature>
<evidence type="ECO:0000313" key="2">
    <source>
        <dbReference type="EMBL" id="PQJ62543.1"/>
    </source>
</evidence>
<name>A0A2S7VK68_PHOAN</name>
<dbReference type="OrthoDB" id="5828728at2"/>
<comment type="caution">
    <text evidence="2">The sequence shown here is derived from an EMBL/GenBank/DDBJ whole genome shotgun (WGS) entry which is preliminary data.</text>
</comment>
<organism evidence="2 3">
    <name type="scientific">Photobacterium angustum</name>
    <dbReference type="NCBI Taxonomy" id="661"/>
    <lineage>
        <taxon>Bacteria</taxon>
        <taxon>Pseudomonadati</taxon>
        <taxon>Pseudomonadota</taxon>
        <taxon>Gammaproteobacteria</taxon>
        <taxon>Vibrionales</taxon>
        <taxon>Vibrionaceae</taxon>
        <taxon>Photobacterium</taxon>
    </lineage>
</organism>
<reference evidence="2 3" key="1">
    <citation type="submission" date="2016-12" db="EMBL/GenBank/DDBJ databases">
        <title>Diversity of luminous bacteria.</title>
        <authorList>
            <person name="Yoshizawa S."/>
            <person name="Kogure K."/>
        </authorList>
    </citation>
    <scope>NUCLEOTIDE SEQUENCE [LARGE SCALE GENOMIC DNA]</scope>
    <source>
        <strain evidence="2 3">LC1-200</strain>
    </source>
</reference>
<feature type="transmembrane region" description="Helical" evidence="1">
    <location>
        <begin position="12"/>
        <end position="37"/>
    </location>
</feature>
<accession>A0A2S7VK68</accession>
<protein>
    <submittedName>
        <fullName evidence="2">Uncharacterized protein</fullName>
    </submittedName>
</protein>
<proteinExistence type="predicted"/>
<dbReference type="AlphaFoldDB" id="A0A2S7VK68"/>
<keyword evidence="1" id="KW-0472">Membrane</keyword>
<gene>
    <name evidence="2" type="ORF">BTO08_20150</name>
</gene>
<dbReference type="RefSeq" id="WP_105062344.1">
    <property type="nucleotide sequence ID" value="NZ_MSCJ01000003.1"/>
</dbReference>
<sequence length="91" mass="10050">MNPIRIYIRDILGLGVVGMFILAMLGVIFAAVGAIHYLTGATDLVAKDLHLAMTHIVFLVPALLLGYAINRPKWIAETTQFRLDKAKKESE</sequence>
<keyword evidence="1" id="KW-1133">Transmembrane helix</keyword>
<dbReference type="EMBL" id="MSCJ01000003">
    <property type="protein sequence ID" value="PQJ62543.1"/>
    <property type="molecule type" value="Genomic_DNA"/>
</dbReference>
<keyword evidence="1" id="KW-0812">Transmembrane</keyword>